<name>A0A2G5E7F4_AQUCA</name>
<evidence type="ECO:0008006" key="4">
    <source>
        <dbReference type="Google" id="ProtNLM"/>
    </source>
</evidence>
<dbReference type="FunCoup" id="A0A2G5E7F4">
    <property type="interactions" value="101"/>
</dbReference>
<feature type="region of interest" description="Disordered" evidence="1">
    <location>
        <begin position="1"/>
        <end position="40"/>
    </location>
</feature>
<sequence length="151" mass="15966">MASSSPIALPPTPISSSSSSSSSSETTTQKKKLPQIPTPAELVSHYESQGMEKNEASMKVIEDLQNVLVRVVSSGRGKKDKFMVESSRKLETVHTRLAILEIKLDSKPGYGESLAIGVAAGTLVKGIGSVIPHVFGAIGQMWNAVKSSTKA</sequence>
<dbReference type="InParanoid" id="A0A2G5E7F4"/>
<evidence type="ECO:0000256" key="1">
    <source>
        <dbReference type="SAM" id="MobiDB-lite"/>
    </source>
</evidence>
<dbReference type="OrthoDB" id="1908822at2759"/>
<organism evidence="2 3">
    <name type="scientific">Aquilegia coerulea</name>
    <name type="common">Rocky mountain columbine</name>
    <dbReference type="NCBI Taxonomy" id="218851"/>
    <lineage>
        <taxon>Eukaryota</taxon>
        <taxon>Viridiplantae</taxon>
        <taxon>Streptophyta</taxon>
        <taxon>Embryophyta</taxon>
        <taxon>Tracheophyta</taxon>
        <taxon>Spermatophyta</taxon>
        <taxon>Magnoliopsida</taxon>
        <taxon>Ranunculales</taxon>
        <taxon>Ranunculaceae</taxon>
        <taxon>Thalictroideae</taxon>
        <taxon>Aquilegia</taxon>
    </lineage>
</organism>
<dbReference type="AlphaFoldDB" id="A0A2G5E7F4"/>
<dbReference type="Proteomes" id="UP000230069">
    <property type="component" value="Unassembled WGS sequence"/>
</dbReference>
<evidence type="ECO:0000313" key="3">
    <source>
        <dbReference type="Proteomes" id="UP000230069"/>
    </source>
</evidence>
<reference evidence="2 3" key="1">
    <citation type="submission" date="2017-09" db="EMBL/GenBank/DDBJ databases">
        <title>WGS assembly of Aquilegia coerulea Goldsmith.</title>
        <authorList>
            <person name="Hodges S."/>
            <person name="Kramer E."/>
            <person name="Nordborg M."/>
            <person name="Tomkins J."/>
            <person name="Borevitz J."/>
            <person name="Derieg N."/>
            <person name="Yan J."/>
            <person name="Mihaltcheva S."/>
            <person name="Hayes R.D."/>
            <person name="Rokhsar D."/>
        </authorList>
    </citation>
    <scope>NUCLEOTIDE SEQUENCE [LARGE SCALE GENOMIC DNA]</scope>
    <source>
        <strain evidence="3">cv. Goldsmith</strain>
    </source>
</reference>
<feature type="compositionally biased region" description="Low complexity" evidence="1">
    <location>
        <begin position="14"/>
        <end position="27"/>
    </location>
</feature>
<keyword evidence="3" id="KW-1185">Reference proteome</keyword>
<accession>A0A2G5E7F4</accession>
<dbReference type="EMBL" id="KZ305028">
    <property type="protein sequence ID" value="PIA51686.1"/>
    <property type="molecule type" value="Genomic_DNA"/>
</dbReference>
<evidence type="ECO:0000313" key="2">
    <source>
        <dbReference type="EMBL" id="PIA51686.1"/>
    </source>
</evidence>
<protein>
    <recommendedName>
        <fullName evidence="4">Ribosomal protein-like protein</fullName>
    </recommendedName>
</protein>
<proteinExistence type="predicted"/>
<gene>
    <name evidence="2" type="ORF">AQUCO_01100508v1</name>
</gene>